<dbReference type="GO" id="GO:0000073">
    <property type="term" value="P:initial mitotic spindle pole body separation"/>
    <property type="evidence" value="ECO:0007669"/>
    <property type="project" value="UniProtKB-ARBA"/>
</dbReference>
<comment type="similarity">
    <text evidence="12">Belongs to the TRAFAC class myosin-kinesin ATPase superfamily. Kinesin family. KIN-5/BimC subfamily.</text>
</comment>
<dbReference type="PROSITE" id="PS00411">
    <property type="entry name" value="KINESIN_MOTOR_1"/>
    <property type="match status" value="1"/>
</dbReference>
<accession>A0A4E9ENE9</accession>
<reference evidence="18" key="1">
    <citation type="submission" date="2019-04" db="EMBL/GenBank/DDBJ databases">
        <authorList>
            <person name="Melise S."/>
            <person name="Noan J."/>
            <person name="Okalmin O."/>
        </authorList>
    </citation>
    <scope>NUCLEOTIDE SEQUENCE</scope>
    <source>
        <strain evidence="18">FN9</strain>
    </source>
</reference>
<organism evidence="18">
    <name type="scientific">Gibberella zeae</name>
    <name type="common">Wheat head blight fungus</name>
    <name type="synonym">Fusarium graminearum</name>
    <dbReference type="NCBI Taxonomy" id="5518"/>
    <lineage>
        <taxon>Eukaryota</taxon>
        <taxon>Fungi</taxon>
        <taxon>Dikarya</taxon>
        <taxon>Ascomycota</taxon>
        <taxon>Pezizomycotina</taxon>
        <taxon>Sordariomycetes</taxon>
        <taxon>Hypocreomycetidae</taxon>
        <taxon>Hypocreales</taxon>
        <taxon>Nectriaceae</taxon>
        <taxon>Fusarium</taxon>
    </lineage>
</organism>
<feature type="compositionally biased region" description="Basic and acidic residues" evidence="15">
    <location>
        <begin position="381"/>
        <end position="410"/>
    </location>
</feature>
<dbReference type="PRINTS" id="PR00380">
    <property type="entry name" value="KINESINHEAVY"/>
</dbReference>
<evidence type="ECO:0000256" key="10">
    <source>
        <dbReference type="ARBA" id="ARBA00023212"/>
    </source>
</evidence>
<evidence type="ECO:0000256" key="4">
    <source>
        <dbReference type="ARBA" id="ARBA00022701"/>
    </source>
</evidence>
<dbReference type="PROSITE" id="PS50067">
    <property type="entry name" value="KINESIN_MOTOR_2"/>
    <property type="match status" value="1"/>
</dbReference>
<dbReference type="EMBL" id="CAJPIJ010000183">
    <property type="protein sequence ID" value="CAG2004900.1"/>
    <property type="molecule type" value="Genomic_DNA"/>
</dbReference>
<feature type="binding site" evidence="13">
    <location>
        <begin position="654"/>
        <end position="661"/>
    </location>
    <ligand>
        <name>ATP</name>
        <dbReference type="ChEBI" id="CHEBI:30616"/>
    </ligand>
</feature>
<dbReference type="Proteomes" id="UP000746612">
    <property type="component" value="Unassembled WGS sequence"/>
</dbReference>
<evidence type="ECO:0000256" key="8">
    <source>
        <dbReference type="ARBA" id="ARBA00023054"/>
    </source>
</evidence>
<feature type="compositionally biased region" description="Pro residues" evidence="15">
    <location>
        <begin position="35"/>
        <end position="44"/>
    </location>
</feature>
<dbReference type="InterPro" id="IPR019821">
    <property type="entry name" value="Kinesin_motor_CS"/>
</dbReference>
<dbReference type="EMBL" id="CAAKMV010000185">
    <property type="protein sequence ID" value="VIO63796.1"/>
    <property type="molecule type" value="Genomic_DNA"/>
</dbReference>
<dbReference type="GO" id="GO:0072686">
    <property type="term" value="C:mitotic spindle"/>
    <property type="evidence" value="ECO:0007669"/>
    <property type="project" value="TreeGrafter"/>
</dbReference>
<feature type="compositionally biased region" description="Basic residues" evidence="15">
    <location>
        <begin position="1632"/>
        <end position="1643"/>
    </location>
</feature>
<sequence>MEVDSDNGPLSQFAAGATVEKDVWPVIAHNDFPIPNLPPPPPAHQPVLESHKSPPPPSPPRAESSQETNKDASTTESLPATQPIEGALPKQLADMLIHITKHLETFETNPPHTIQRLAELILRPKAHYRALAPYLHAVDRVVQVTSSTSTYPLPPPIPDMSSMHLNGEDPKDPAVSVAWSNPTTAALGTDEALGGALLTPIPWLTRRSPESSQDTPGAQIHSEGTETIEGPNGVGSIETVSVSVNGIHSTGHARGVTQGELLRQEQRAGVVPVSQLSRAQEAAHEGERMTMDEEDDEEPPEEEEEVPHARGPEEIGMSDTGPQSTTTSFMSEGGMGMQGIDVEAAVGRKHDDDEEAKDDVDADGEAAGESDAKSPGAESVGTKREAEQDLEADANKKLKEENDQGGEKTNGDAADATTGAKSDDSIEGTAKDTKTEDDPDKMDTEYECAATKTLSRHPPQPLPHQRLNETKRSQTHKQLPIVAFQRTTRSEREQSRIGVATGTRAPNTRPGVRAGSRAPPTRYGSSAASRSGAASPTPSVASVATVNTIGTKRKERDFEAEASTEETNIQVVVRCRGRNEREVKENSNVVVTADSVRGKVVELSMGSNALSNRSYNFDRVFSPAADQYMVFDDTVKPILDEMLSGYNCTIFAYGQTGTGKTYTMSGDMTETMGMLSDDAGIIPRVLQTLFTKLELDNAESTIKCSFIELYNEELRDLLASDEGTKLKIYDDTSRRGHASTIVQGMEEKHIKDAAEGVKVLQEGSLKRQVAATKCNDLSSRSHTVFTITTYVRKPNEHGVEALVSAGKLNLVDLAGSENIQRSGAENKRATEAGLINKSLLTLGRVINALVDKGSHIPYRESKLTRLLQDSLGGRTKTCIIATISPAKINLEETISTLEYAFRAKNIKNKPQMNPMIEKKTLLKDFTMEIERLKSELIATRQRNGVYLSNESYEEMTAQSESRRIVNEEQSAKLDTLEKNLRNKVQELFSLQSTFLGLKKDHEGTRAQLDDTKEVLDQTEIVLSATRQSLSEETKIRKAHQKTEQKLTEVGGELIDKLHKTVSDVGGLHAKNRRKSDLQSINRNTWTTSQNQVADVTSMVERRIGEFQDEQQEHIASVGQRMGSFVDEELRKLSSTQAFLDEHLGTFADSKKELLESKQKSKDDMDGVLEEIKVVRDTVKERMGESLQSISHSAERIAADMMSEMTAFHEQVWYITFYLRAITNAPQLHNSYSALGKDFKSVFEELVKHITAQRAECDNLKRQLQSATNTIVLQNATISSRIQDALTEERRLAVDDRQKLMAQISTLINTQAETQESRMQATASEIQKTITSTSTNLEQAVDTYGEGMSSWDLKEGEMLEEVKKSRDQLKTKLKDDWTAADDHSSSIQATAKSVHAETVRAVDEQIKDLDVQMEALDDFVTRARTENGHHHATHSQSVDALSNTVEESFGNISAHFKSTFDRVKNLGEEMEVDLGDLQDGLEPLKDQLCQPLANLREDVTGAALQEYQPTGETPAKVQYHYPTDLPRTEDHDLIISSIDEVITPTKPGESTDKDATIVFADLDSSPHKMMTSPVRPATRMSMVSASEHMGMPSSLREVNPNVPGSLTTGTANYNPRSSIISMPPERTMPLFKRPTRVTRSTKKVGSRDPIISEGGENVLPTALEESLSRRKSPRIN</sequence>
<feature type="region of interest" description="Disordered" evidence="15">
    <location>
        <begin position="1605"/>
        <end position="1675"/>
    </location>
</feature>
<keyword evidence="4" id="KW-0493">Microtubule</keyword>
<dbReference type="InterPro" id="IPR047241">
    <property type="entry name" value="KIF11-like_kin_motor_dom"/>
</dbReference>
<keyword evidence="5 13" id="KW-0547">Nucleotide-binding</keyword>
<name>A0A4E9ENE9_GIBZA</name>
<feature type="region of interest" description="Disordered" evidence="15">
    <location>
        <begin position="29"/>
        <end position="83"/>
    </location>
</feature>
<feature type="compositionally biased region" description="Basic and acidic residues" evidence="15">
    <location>
        <begin position="281"/>
        <end position="291"/>
    </location>
</feature>
<protein>
    <recommendedName>
        <fullName evidence="16">Kinesin motor domain-containing protein</fullName>
    </recommendedName>
</protein>
<feature type="compositionally biased region" description="Low complexity" evidence="15">
    <location>
        <begin position="411"/>
        <end position="420"/>
    </location>
</feature>
<evidence type="ECO:0000256" key="2">
    <source>
        <dbReference type="ARBA" id="ARBA00022490"/>
    </source>
</evidence>
<evidence type="ECO:0000256" key="3">
    <source>
        <dbReference type="ARBA" id="ARBA00022618"/>
    </source>
</evidence>
<dbReference type="SMART" id="SM00129">
    <property type="entry name" value="KISc"/>
    <property type="match status" value="1"/>
</dbReference>
<proteinExistence type="inferred from homology"/>
<dbReference type="InterPro" id="IPR001752">
    <property type="entry name" value="Kinesin_motor_dom"/>
</dbReference>
<feature type="compositionally biased region" description="Polar residues" evidence="15">
    <location>
        <begin position="320"/>
        <end position="330"/>
    </location>
</feature>
<dbReference type="CDD" id="cd01364">
    <property type="entry name" value="KISc_BimC_Eg5"/>
    <property type="match status" value="1"/>
</dbReference>
<evidence type="ECO:0000256" key="11">
    <source>
        <dbReference type="ARBA" id="ARBA00023306"/>
    </source>
</evidence>
<keyword evidence="2" id="KW-0963">Cytoplasm</keyword>
<evidence type="ECO:0000256" key="9">
    <source>
        <dbReference type="ARBA" id="ARBA00023175"/>
    </source>
</evidence>
<dbReference type="GO" id="GO:0005876">
    <property type="term" value="C:spindle microtubule"/>
    <property type="evidence" value="ECO:0007669"/>
    <property type="project" value="TreeGrafter"/>
</dbReference>
<dbReference type="InterPro" id="IPR047149">
    <property type="entry name" value="KIF11-like"/>
</dbReference>
<feature type="compositionally biased region" description="Acidic residues" evidence="15">
    <location>
        <begin position="352"/>
        <end position="368"/>
    </location>
</feature>
<dbReference type="InterPro" id="IPR027417">
    <property type="entry name" value="P-loop_NTPase"/>
</dbReference>
<feature type="compositionally biased region" description="Low complexity" evidence="15">
    <location>
        <begin position="521"/>
        <end position="541"/>
    </location>
</feature>
<evidence type="ECO:0000256" key="14">
    <source>
        <dbReference type="SAM" id="Coils"/>
    </source>
</evidence>
<feature type="compositionally biased region" description="Polar residues" evidence="15">
    <location>
        <begin position="63"/>
        <end position="80"/>
    </location>
</feature>
<keyword evidence="10" id="KW-0206">Cytoskeleton</keyword>
<evidence type="ECO:0000256" key="6">
    <source>
        <dbReference type="ARBA" id="ARBA00022776"/>
    </source>
</evidence>
<feature type="compositionally biased region" description="Acidic residues" evidence="15">
    <location>
        <begin position="292"/>
        <end position="305"/>
    </location>
</feature>
<dbReference type="SUPFAM" id="SSF52540">
    <property type="entry name" value="P-loop containing nucleoside triphosphate hydrolases"/>
    <property type="match status" value="1"/>
</dbReference>
<dbReference type="GO" id="GO:0008574">
    <property type="term" value="F:plus-end-directed microtubule motor activity"/>
    <property type="evidence" value="ECO:0007669"/>
    <property type="project" value="TreeGrafter"/>
</dbReference>
<feature type="region of interest" description="Disordered" evidence="15">
    <location>
        <begin position="206"/>
        <end position="237"/>
    </location>
</feature>
<dbReference type="Gene3D" id="3.40.850.10">
    <property type="entry name" value="Kinesin motor domain"/>
    <property type="match status" value="1"/>
</dbReference>
<gene>
    <name evidence="18" type="ORF">FUG_LOCUS541934</name>
    <name evidence="17" type="ORF">MDCFG202_LOCUS496266</name>
</gene>
<dbReference type="FunFam" id="3.40.850.10:FF:000051">
    <property type="entry name" value="Kinesin-like protein bimC"/>
    <property type="match status" value="1"/>
</dbReference>
<evidence type="ECO:0000256" key="13">
    <source>
        <dbReference type="PROSITE-ProRule" id="PRU00283"/>
    </source>
</evidence>
<evidence type="ECO:0000256" key="5">
    <source>
        <dbReference type="ARBA" id="ARBA00022741"/>
    </source>
</evidence>
<evidence type="ECO:0000313" key="18">
    <source>
        <dbReference type="EMBL" id="VIO63796.1"/>
    </source>
</evidence>
<evidence type="ECO:0000256" key="1">
    <source>
        <dbReference type="ARBA" id="ARBA00004245"/>
    </source>
</evidence>
<feature type="region of interest" description="Disordered" evidence="15">
    <location>
        <begin position="267"/>
        <end position="541"/>
    </location>
</feature>
<keyword evidence="8 14" id="KW-0175">Coiled coil</keyword>
<evidence type="ECO:0000259" key="16">
    <source>
        <dbReference type="PROSITE" id="PS50067"/>
    </source>
</evidence>
<keyword evidence="9 13" id="KW-0505">Motor protein</keyword>
<dbReference type="Pfam" id="PF00225">
    <property type="entry name" value="Kinesin"/>
    <property type="match status" value="1"/>
</dbReference>
<keyword evidence="11" id="KW-0131">Cell cycle</keyword>
<dbReference type="GO" id="GO:0005524">
    <property type="term" value="F:ATP binding"/>
    <property type="evidence" value="ECO:0007669"/>
    <property type="project" value="UniProtKB-UniRule"/>
</dbReference>
<keyword evidence="3" id="KW-0132">Cell division</keyword>
<dbReference type="GO" id="GO:0007018">
    <property type="term" value="P:microtubule-based movement"/>
    <property type="evidence" value="ECO:0007669"/>
    <property type="project" value="InterPro"/>
</dbReference>
<dbReference type="PANTHER" id="PTHR47970:SF12">
    <property type="entry name" value="KINESIN FAMILY MEMBER 11"/>
    <property type="match status" value="1"/>
</dbReference>
<dbReference type="InterPro" id="IPR036961">
    <property type="entry name" value="Kinesin_motor_dom_sf"/>
</dbReference>
<keyword evidence="7 13" id="KW-0067">ATP-binding</keyword>
<keyword evidence="6" id="KW-0498">Mitosis</keyword>
<dbReference type="GO" id="GO:0008017">
    <property type="term" value="F:microtubule binding"/>
    <property type="evidence" value="ECO:0007669"/>
    <property type="project" value="InterPro"/>
</dbReference>
<evidence type="ECO:0000256" key="7">
    <source>
        <dbReference type="ARBA" id="ARBA00022840"/>
    </source>
</evidence>
<dbReference type="PANTHER" id="PTHR47970">
    <property type="entry name" value="KINESIN-LIKE PROTEIN KIF11"/>
    <property type="match status" value="1"/>
</dbReference>
<feature type="compositionally biased region" description="Polar residues" evidence="15">
    <location>
        <begin position="1605"/>
        <end position="1619"/>
    </location>
</feature>
<comment type="subcellular location">
    <subcellularLocation>
        <location evidence="1">Cytoplasm</location>
        <location evidence="1">Cytoskeleton</location>
    </subcellularLocation>
</comment>
<dbReference type="GO" id="GO:0051301">
    <property type="term" value="P:cell division"/>
    <property type="evidence" value="ECO:0007669"/>
    <property type="project" value="UniProtKB-KW"/>
</dbReference>
<evidence type="ECO:0000256" key="12">
    <source>
        <dbReference type="ARBA" id="ARBA00034704"/>
    </source>
</evidence>
<feature type="domain" description="Kinesin motor" evidence="16">
    <location>
        <begin position="568"/>
        <end position="906"/>
    </location>
</feature>
<feature type="coiled-coil region" evidence="14">
    <location>
        <begin position="1242"/>
        <end position="1269"/>
    </location>
</feature>
<reference evidence="17" key="2">
    <citation type="submission" date="2021-03" db="EMBL/GenBank/DDBJ databases">
        <authorList>
            <person name="Alouane T."/>
            <person name="Langin T."/>
            <person name="Bonhomme L."/>
        </authorList>
    </citation>
    <scope>NUCLEOTIDE SEQUENCE</scope>
    <source>
        <strain evidence="17">MDC_Fg202</strain>
    </source>
</reference>
<evidence type="ECO:0000256" key="15">
    <source>
        <dbReference type="SAM" id="MobiDB-lite"/>
    </source>
</evidence>
<evidence type="ECO:0000313" key="17">
    <source>
        <dbReference type="EMBL" id="CAG2004900.1"/>
    </source>
</evidence>
<feature type="compositionally biased region" description="Basic and acidic residues" evidence="15">
    <location>
        <begin position="421"/>
        <end position="444"/>
    </location>
</feature>
<feature type="coiled-coil region" evidence="14">
    <location>
        <begin position="915"/>
        <end position="942"/>
    </location>
</feature>
<feature type="coiled-coil region" evidence="14">
    <location>
        <begin position="966"/>
        <end position="993"/>
    </location>
</feature>
<dbReference type="GO" id="GO:0005634">
    <property type="term" value="C:nucleus"/>
    <property type="evidence" value="ECO:0007669"/>
    <property type="project" value="TreeGrafter"/>
</dbReference>